<reference evidence="2" key="1">
    <citation type="journal article" date="2024" name="Proc. Natl. Acad. Sci. U.S.A.">
        <title>Extraordinary preservation of gene collinearity over three hundred million years revealed in homosporous lycophytes.</title>
        <authorList>
            <person name="Li C."/>
            <person name="Wickell D."/>
            <person name="Kuo L.Y."/>
            <person name="Chen X."/>
            <person name="Nie B."/>
            <person name="Liao X."/>
            <person name="Peng D."/>
            <person name="Ji J."/>
            <person name="Jenkins J."/>
            <person name="Williams M."/>
            <person name="Shu S."/>
            <person name="Plott C."/>
            <person name="Barry K."/>
            <person name="Rajasekar S."/>
            <person name="Grimwood J."/>
            <person name="Han X."/>
            <person name="Sun S."/>
            <person name="Hou Z."/>
            <person name="He W."/>
            <person name="Dai G."/>
            <person name="Sun C."/>
            <person name="Schmutz J."/>
            <person name="Leebens-Mack J.H."/>
            <person name="Li F.W."/>
            <person name="Wang L."/>
        </authorList>
    </citation>
    <scope>NUCLEOTIDE SEQUENCE [LARGE SCALE GENOMIC DNA]</scope>
    <source>
        <strain evidence="2">cv. PW_Plant_1</strain>
    </source>
</reference>
<dbReference type="EMBL" id="CM055105">
    <property type="protein sequence ID" value="KAJ7531319.1"/>
    <property type="molecule type" value="Genomic_DNA"/>
</dbReference>
<protein>
    <submittedName>
        <fullName evidence="1">Uncharacterized protein</fullName>
    </submittedName>
</protein>
<organism evidence="1 2">
    <name type="scientific">Diphasiastrum complanatum</name>
    <name type="common">Issler's clubmoss</name>
    <name type="synonym">Lycopodium complanatum</name>
    <dbReference type="NCBI Taxonomy" id="34168"/>
    <lineage>
        <taxon>Eukaryota</taxon>
        <taxon>Viridiplantae</taxon>
        <taxon>Streptophyta</taxon>
        <taxon>Embryophyta</taxon>
        <taxon>Tracheophyta</taxon>
        <taxon>Lycopodiopsida</taxon>
        <taxon>Lycopodiales</taxon>
        <taxon>Lycopodiaceae</taxon>
        <taxon>Lycopodioideae</taxon>
        <taxon>Diphasiastrum</taxon>
    </lineage>
</organism>
<gene>
    <name evidence="1" type="ORF">O6H91_14G040300</name>
</gene>
<evidence type="ECO:0000313" key="1">
    <source>
        <dbReference type="EMBL" id="KAJ7531319.1"/>
    </source>
</evidence>
<evidence type="ECO:0000313" key="2">
    <source>
        <dbReference type="Proteomes" id="UP001162992"/>
    </source>
</evidence>
<comment type="caution">
    <text evidence="1">The sequence shown here is derived from an EMBL/GenBank/DDBJ whole genome shotgun (WGS) entry which is preliminary data.</text>
</comment>
<sequence length="192" mass="22162">MGDSTGSNATLVRRIIQLENEKDELQRDVETLCIQQSGQTGSIDLLARLQARRVAGLEQELENCKAKLAHCTRENVNLQDELSEVYQIKGQFANLYNMELEKNKEVEKEVKFFQSKVAAALAERDRAIMEADKVHLREDSLKNELKELKDRFKLMENYNAEQQKYCSSLQQTLDELKSDDIISYKVYKALLL</sequence>
<proteinExistence type="predicted"/>
<dbReference type="Proteomes" id="UP001162992">
    <property type="component" value="Chromosome 14"/>
</dbReference>
<keyword evidence="2" id="KW-1185">Reference proteome</keyword>
<accession>A0ACC2BNH2</accession>
<name>A0ACC2BNH2_DIPCM</name>